<feature type="non-terminal residue" evidence="1">
    <location>
        <position position="36"/>
    </location>
</feature>
<dbReference type="EMBL" id="AY745767">
    <property type="protein sequence ID" value="AAU89389.1"/>
    <property type="molecule type" value="Genomic_DNA"/>
</dbReference>
<reference evidence="1" key="1">
    <citation type="journal article" date="2004" name="Fitopatol. Colomb.">
        <title>Search of resistance gene analogs associated with the resistance to Cassava Bacterial Blight.</title>
        <authorList>
            <person name="Hurtado P.X."/>
            <person name="Alvarez E."/>
        </authorList>
    </citation>
    <scope>NUCLEOTIDE SEQUENCE</scope>
</reference>
<protein>
    <submittedName>
        <fullName evidence="1">X-LRR protein</fullName>
    </submittedName>
</protein>
<evidence type="ECO:0000313" key="1">
    <source>
        <dbReference type="EMBL" id="AAU89389.1"/>
    </source>
</evidence>
<proteinExistence type="predicted"/>
<sequence length="36" mass="4296">MLTKSITENPYKYSHLEFDRLLTRNNLDNYSFLSNG</sequence>
<dbReference type="AlphaFoldDB" id="Q5XNQ2"/>
<organism evidence="1">
    <name type="scientific">Manihot esculenta</name>
    <name type="common">Cassava</name>
    <name type="synonym">Jatropha manihot</name>
    <dbReference type="NCBI Taxonomy" id="3983"/>
    <lineage>
        <taxon>Eukaryota</taxon>
        <taxon>Viridiplantae</taxon>
        <taxon>Streptophyta</taxon>
        <taxon>Embryophyta</taxon>
        <taxon>Tracheophyta</taxon>
        <taxon>Spermatophyta</taxon>
        <taxon>Magnoliopsida</taxon>
        <taxon>eudicotyledons</taxon>
        <taxon>Gunneridae</taxon>
        <taxon>Pentapetalae</taxon>
        <taxon>rosids</taxon>
        <taxon>fabids</taxon>
        <taxon>Malpighiales</taxon>
        <taxon>Euphorbiaceae</taxon>
        <taxon>Crotonoideae</taxon>
        <taxon>Manihoteae</taxon>
        <taxon>Manihot</taxon>
    </lineage>
</organism>
<name>Q5XNQ2_MANES</name>
<accession>Q5XNQ2</accession>